<dbReference type="PANTHER" id="PTHR33112">
    <property type="entry name" value="DOMAIN PROTEIN, PUTATIVE-RELATED"/>
    <property type="match status" value="1"/>
</dbReference>
<protein>
    <submittedName>
        <fullName evidence="2">HET-domain-containing protein</fullName>
    </submittedName>
</protein>
<keyword evidence="3" id="KW-1185">Reference proteome</keyword>
<dbReference type="Proteomes" id="UP000799772">
    <property type="component" value="Unassembled WGS sequence"/>
</dbReference>
<dbReference type="EMBL" id="ML978121">
    <property type="protein sequence ID" value="KAF2104858.1"/>
    <property type="molecule type" value="Genomic_DNA"/>
</dbReference>
<organism evidence="2 3">
    <name type="scientific">Rhizodiscina lignyota</name>
    <dbReference type="NCBI Taxonomy" id="1504668"/>
    <lineage>
        <taxon>Eukaryota</taxon>
        <taxon>Fungi</taxon>
        <taxon>Dikarya</taxon>
        <taxon>Ascomycota</taxon>
        <taxon>Pezizomycotina</taxon>
        <taxon>Dothideomycetes</taxon>
        <taxon>Pleosporomycetidae</taxon>
        <taxon>Aulographales</taxon>
        <taxon>Rhizodiscinaceae</taxon>
        <taxon>Rhizodiscina</taxon>
    </lineage>
</organism>
<evidence type="ECO:0000259" key="1">
    <source>
        <dbReference type="Pfam" id="PF06985"/>
    </source>
</evidence>
<comment type="caution">
    <text evidence="2">The sequence shown here is derived from an EMBL/GenBank/DDBJ whole genome shotgun (WGS) entry which is preliminary data.</text>
</comment>
<evidence type="ECO:0000313" key="2">
    <source>
        <dbReference type="EMBL" id="KAF2104858.1"/>
    </source>
</evidence>
<dbReference type="OrthoDB" id="4062651at2759"/>
<name>A0A9P4IT42_9PEZI</name>
<dbReference type="Pfam" id="PF06985">
    <property type="entry name" value="HET"/>
    <property type="match status" value="1"/>
</dbReference>
<gene>
    <name evidence="2" type="ORF">NA57DRAFT_71061</name>
</gene>
<dbReference type="InterPro" id="IPR010730">
    <property type="entry name" value="HET"/>
</dbReference>
<dbReference type="PANTHER" id="PTHR33112:SF10">
    <property type="entry name" value="TOL"/>
    <property type="match status" value="1"/>
</dbReference>
<accession>A0A9P4IT42</accession>
<evidence type="ECO:0000313" key="3">
    <source>
        <dbReference type="Proteomes" id="UP000799772"/>
    </source>
</evidence>
<sequence>MHQCYPQNLRFVPTRLLDVGDEDQAVIRLSSESNGQTTPIKYMALSHQWGPPGQHRKFCTYKSNIEELKKNISIAALPRTFQDAVHITRSLGVRYLWVDSLCIIQNDPCDWERESKFMEQVFSSAYCTLAASCARGVDDSFLKAPPARHGVTLVNPHSSSLYYLYESIDDFHNHVDQGELNMRGWVLQERALSRRTIYFTETQSYWECGGGVRCETLTKSKNRKASFLGDSNFPHSVDAYVKGMKIELYQDLYERYSKLALSFSADRPVAIRGLESRLSQTFRTAGGYGVFELYLHRCLLWQRTGDRVKRIGEFHGMRVPSWSWMAYDGGIRYMDVPYGGVSWREDIVSPFAKAKKLDRSNETVMEGSEGTIGLEIEAPAYDLLEPHSEKILLDEPGRKLPRFLKCVIVGEDKSPTRGDSRVCYVLIIVFFAFVDGVEVWERVGVGALVRRHIILDGVQTKVHIQ</sequence>
<reference evidence="2" key="1">
    <citation type="journal article" date="2020" name="Stud. Mycol.">
        <title>101 Dothideomycetes genomes: a test case for predicting lifestyles and emergence of pathogens.</title>
        <authorList>
            <person name="Haridas S."/>
            <person name="Albert R."/>
            <person name="Binder M."/>
            <person name="Bloem J."/>
            <person name="Labutti K."/>
            <person name="Salamov A."/>
            <person name="Andreopoulos B."/>
            <person name="Baker S."/>
            <person name="Barry K."/>
            <person name="Bills G."/>
            <person name="Bluhm B."/>
            <person name="Cannon C."/>
            <person name="Castanera R."/>
            <person name="Culley D."/>
            <person name="Daum C."/>
            <person name="Ezra D."/>
            <person name="Gonzalez J."/>
            <person name="Henrissat B."/>
            <person name="Kuo A."/>
            <person name="Liang C."/>
            <person name="Lipzen A."/>
            <person name="Lutzoni F."/>
            <person name="Magnuson J."/>
            <person name="Mondo S."/>
            <person name="Nolan M."/>
            <person name="Ohm R."/>
            <person name="Pangilinan J."/>
            <person name="Park H.-J."/>
            <person name="Ramirez L."/>
            <person name="Alfaro M."/>
            <person name="Sun H."/>
            <person name="Tritt A."/>
            <person name="Yoshinaga Y."/>
            <person name="Zwiers L.-H."/>
            <person name="Turgeon B."/>
            <person name="Goodwin S."/>
            <person name="Spatafora J."/>
            <person name="Crous P."/>
            <person name="Grigoriev I."/>
        </authorList>
    </citation>
    <scope>NUCLEOTIDE SEQUENCE</scope>
    <source>
        <strain evidence="2">CBS 133067</strain>
    </source>
</reference>
<dbReference type="AlphaFoldDB" id="A0A9P4IT42"/>
<feature type="domain" description="Heterokaryon incompatibility" evidence="1">
    <location>
        <begin position="42"/>
        <end position="189"/>
    </location>
</feature>
<proteinExistence type="predicted"/>